<reference evidence="2" key="3">
    <citation type="submission" date="2025-09" db="UniProtKB">
        <authorList>
            <consortium name="Ensembl"/>
        </authorList>
    </citation>
    <scope>IDENTIFICATION</scope>
</reference>
<name>A0A8I4A1H7_CALJA</name>
<evidence type="ECO:0000313" key="3">
    <source>
        <dbReference type="Proteomes" id="UP000008225"/>
    </source>
</evidence>
<feature type="compositionally biased region" description="Low complexity" evidence="1">
    <location>
        <begin position="30"/>
        <end position="40"/>
    </location>
</feature>
<proteinExistence type="predicted"/>
<sequence>MEGTEALSLGTARECSVGRGVRPFSHDFHPPSSSSPLLHPARASQTTALSAPKSAASSALRNSEAEILKAKEPQNHDTSPLRLESCSVNQAAAQWHNLGSLQPPPPGFKLFSCLSLLSSWDYRPAPPHLANFCMGVSLYWPGWS</sequence>
<feature type="compositionally biased region" description="Low complexity" evidence="1">
    <location>
        <begin position="48"/>
        <end position="60"/>
    </location>
</feature>
<dbReference type="Ensembl" id="ENSCJAT00000147309.1">
    <property type="protein sequence ID" value="ENSCJAP00000086848.1"/>
    <property type="gene ID" value="ENSCJAG00000085569.1"/>
</dbReference>
<organism evidence="2 3">
    <name type="scientific">Callithrix jacchus</name>
    <name type="common">White-tufted-ear marmoset</name>
    <name type="synonym">Simia Jacchus</name>
    <dbReference type="NCBI Taxonomy" id="9483"/>
    <lineage>
        <taxon>Eukaryota</taxon>
        <taxon>Metazoa</taxon>
        <taxon>Chordata</taxon>
        <taxon>Craniata</taxon>
        <taxon>Vertebrata</taxon>
        <taxon>Euteleostomi</taxon>
        <taxon>Mammalia</taxon>
        <taxon>Eutheria</taxon>
        <taxon>Euarchontoglires</taxon>
        <taxon>Primates</taxon>
        <taxon>Haplorrhini</taxon>
        <taxon>Platyrrhini</taxon>
        <taxon>Cebidae</taxon>
        <taxon>Callitrichinae</taxon>
        <taxon>Callithrix</taxon>
        <taxon>Callithrix</taxon>
    </lineage>
</organism>
<evidence type="ECO:0000256" key="1">
    <source>
        <dbReference type="SAM" id="MobiDB-lite"/>
    </source>
</evidence>
<dbReference type="PANTHER" id="PTHR46254">
    <property type="entry name" value="PROTEIN GVQW1-RELATED"/>
    <property type="match status" value="1"/>
</dbReference>
<evidence type="ECO:0000313" key="2">
    <source>
        <dbReference type="Ensembl" id="ENSCJAP00000086848.1"/>
    </source>
</evidence>
<dbReference type="GeneTree" id="ENSGT00940000161627"/>
<reference evidence="2" key="2">
    <citation type="submission" date="2025-08" db="UniProtKB">
        <authorList>
            <consortium name="Ensembl"/>
        </authorList>
    </citation>
    <scope>IDENTIFICATION</scope>
</reference>
<feature type="region of interest" description="Disordered" evidence="1">
    <location>
        <begin position="20"/>
        <end position="63"/>
    </location>
</feature>
<reference evidence="2 3" key="1">
    <citation type="submission" date="2009-03" db="EMBL/GenBank/DDBJ databases">
        <authorList>
            <person name="Warren W."/>
            <person name="Ye L."/>
            <person name="Minx P."/>
            <person name="Worley K."/>
            <person name="Gibbs R."/>
            <person name="Wilson R.K."/>
        </authorList>
    </citation>
    <scope>NUCLEOTIDE SEQUENCE [LARGE SCALE GENOMIC DNA]</scope>
</reference>
<protein>
    <submittedName>
        <fullName evidence="2">Uncharacterized protein</fullName>
    </submittedName>
</protein>
<keyword evidence="3" id="KW-1185">Reference proteome</keyword>
<dbReference type="AlphaFoldDB" id="A0A8I4A1H7"/>
<dbReference type="Proteomes" id="UP000008225">
    <property type="component" value="Chromosome 5"/>
</dbReference>
<accession>A0A8I4A1H7</accession>